<organism evidence="1 2">
    <name type="scientific">Candidatus Ruania gallistercoris</name>
    <dbReference type="NCBI Taxonomy" id="2838746"/>
    <lineage>
        <taxon>Bacteria</taxon>
        <taxon>Bacillati</taxon>
        <taxon>Actinomycetota</taxon>
        <taxon>Actinomycetes</taxon>
        <taxon>Micrococcales</taxon>
        <taxon>Ruaniaceae</taxon>
        <taxon>Ruania</taxon>
    </lineage>
</organism>
<name>A0A9D2EHR2_9MICO</name>
<dbReference type="EMBL" id="DXBY01000313">
    <property type="protein sequence ID" value="HIZ37707.1"/>
    <property type="molecule type" value="Genomic_DNA"/>
</dbReference>
<comment type="caution">
    <text evidence="1">The sequence shown here is derived from an EMBL/GenBank/DDBJ whole genome shotgun (WGS) entry which is preliminary data.</text>
</comment>
<dbReference type="CDD" id="cd04488">
    <property type="entry name" value="RecG_wedge_OBF"/>
    <property type="match status" value="1"/>
</dbReference>
<reference evidence="1" key="1">
    <citation type="journal article" date="2021" name="PeerJ">
        <title>Extensive microbial diversity within the chicken gut microbiome revealed by metagenomics and culture.</title>
        <authorList>
            <person name="Gilroy R."/>
            <person name="Ravi A."/>
            <person name="Getino M."/>
            <person name="Pursley I."/>
            <person name="Horton D.L."/>
            <person name="Alikhan N.F."/>
            <person name="Baker D."/>
            <person name="Gharbi K."/>
            <person name="Hall N."/>
            <person name="Watson M."/>
            <person name="Adriaenssens E.M."/>
            <person name="Foster-Nyarko E."/>
            <person name="Jarju S."/>
            <person name="Secka A."/>
            <person name="Antonio M."/>
            <person name="Oren A."/>
            <person name="Chaudhuri R.R."/>
            <person name="La Ragione R."/>
            <person name="Hildebrand F."/>
            <person name="Pallen M.J."/>
        </authorList>
    </citation>
    <scope>NUCLEOTIDE SEQUENCE</scope>
    <source>
        <strain evidence="1">ChiGjej4B4-7305</strain>
    </source>
</reference>
<dbReference type="Proteomes" id="UP000824037">
    <property type="component" value="Unassembled WGS sequence"/>
</dbReference>
<gene>
    <name evidence="1" type="ORF">H9815_18170</name>
</gene>
<dbReference type="AlphaFoldDB" id="A0A9D2EHR2"/>
<reference evidence="1" key="2">
    <citation type="submission" date="2021-04" db="EMBL/GenBank/DDBJ databases">
        <authorList>
            <person name="Gilroy R."/>
        </authorList>
    </citation>
    <scope>NUCLEOTIDE SEQUENCE</scope>
    <source>
        <strain evidence="1">ChiGjej4B4-7305</strain>
    </source>
</reference>
<evidence type="ECO:0000313" key="1">
    <source>
        <dbReference type="EMBL" id="HIZ37707.1"/>
    </source>
</evidence>
<protein>
    <submittedName>
        <fullName evidence="1">OB-fold nucleic acid binding domain-containing protein</fullName>
    </submittedName>
</protein>
<evidence type="ECO:0000313" key="2">
    <source>
        <dbReference type="Proteomes" id="UP000824037"/>
    </source>
</evidence>
<accession>A0A9D2EHR2</accession>
<proteinExistence type="predicted"/>
<sequence>MSLRQLVRSLLASQSELDAGTEQQESLKHGAQPVAECRLRERVDVAGVIRSVTFGPAGGPPELIAELYDGTGSIDLLWLGRRDIPGIEPGRRLRVTGTLCAPEGSRARPVLYNPAYRLFAAPGEPGRAAKGTR</sequence>